<dbReference type="Gene3D" id="3.80.10.10">
    <property type="entry name" value="Ribonuclease Inhibitor"/>
    <property type="match status" value="3"/>
</dbReference>
<reference evidence="4" key="1">
    <citation type="submission" date="2006-10" db="EMBL/GenBank/DDBJ databases">
        <authorList>
            <person name="Amadeo P."/>
            <person name="Zhao Q."/>
            <person name="Wortman J."/>
            <person name="Fraser-Liggett C."/>
            <person name="Carlton J."/>
        </authorList>
    </citation>
    <scope>NUCLEOTIDE SEQUENCE</scope>
    <source>
        <strain evidence="4">G3</strain>
    </source>
</reference>
<feature type="coiled-coil region" evidence="2">
    <location>
        <begin position="456"/>
        <end position="516"/>
    </location>
</feature>
<dbReference type="RefSeq" id="XP_001321821.1">
    <property type="nucleotide sequence ID" value="XM_001321786.1"/>
</dbReference>
<keyword evidence="5" id="KW-1185">Reference proteome</keyword>
<evidence type="ECO:0000313" key="4">
    <source>
        <dbReference type="EMBL" id="EAY09598.1"/>
    </source>
</evidence>
<dbReference type="STRING" id="5722.A2ECK1"/>
<proteinExistence type="predicted"/>
<dbReference type="Proteomes" id="UP000001542">
    <property type="component" value="Unassembled WGS sequence"/>
</dbReference>
<dbReference type="VEuPathDB" id="TrichDB:TVAGG3_0881890"/>
<accession>A2ECK1</accession>
<gene>
    <name evidence="4" type="ORF">TVAG_056420</name>
</gene>
<evidence type="ECO:0000256" key="1">
    <source>
        <dbReference type="ARBA" id="ARBA00022737"/>
    </source>
</evidence>
<name>A2ECK1_TRIV3</name>
<organism evidence="4 5">
    <name type="scientific">Trichomonas vaginalis (strain ATCC PRA-98 / G3)</name>
    <dbReference type="NCBI Taxonomy" id="412133"/>
    <lineage>
        <taxon>Eukaryota</taxon>
        <taxon>Metamonada</taxon>
        <taxon>Parabasalia</taxon>
        <taxon>Trichomonadida</taxon>
        <taxon>Trichomonadidae</taxon>
        <taxon>Trichomonas</taxon>
    </lineage>
</organism>
<protein>
    <submittedName>
        <fullName evidence="4">Leucine Rich Repeat family protein</fullName>
    </submittedName>
</protein>
<feature type="compositionally biased region" description="Basic residues" evidence="3">
    <location>
        <begin position="657"/>
        <end position="666"/>
    </location>
</feature>
<dbReference type="VEuPathDB" id="TrichDB:TVAG_056420"/>
<dbReference type="PANTHER" id="PTHR24111">
    <property type="entry name" value="LEUCINE-RICH REPEAT-CONTAINING PROTEIN 34"/>
    <property type="match status" value="1"/>
</dbReference>
<dbReference type="InParanoid" id="A2ECK1"/>
<dbReference type="OMA" id="YQGHTID"/>
<dbReference type="AlphaFoldDB" id="A2ECK1"/>
<sequence>MAEETVQFEDIDLGQAVRLEKSKSDPLVITNTFSEEELKSIFIAKSQDFNISTSDKMFQRFYINQMKKPFLKIFDMSSSSIGPKATEVICSLILNHPHIRSINLSGNSIGNKGATSIAQFLLQTTKIISLDLSSNAILDKGLYAIFYALKSNPSVISLKIGSTSSVARNSVGQSAAKELASTLSMNQVLSELDLSMAKITCDLMIHISKGLELNHSLQVLNISNNNICSKGCRKVLQAILNSNIVDLNISNNAIKDDIAPDFIKYISKNKSIKRLNISNNQLTKAFTKAITPAFANYSELIEFNLSHNPLTGAGIDEFGPALAMNLKIKTLNISMCQIDNNGFKSFCKKLAENYSLTTLILSHNPIGDEGAKNFAEVIKEHPILKEIDLEMTEITDVGGDVLIPALGASKSIEKVSFRNNLLGNPKVISKALMDNTLLYYFDIDYNDIEYKYHADIEKLIKSNQKLRKERKENKIKREVQSTKDVDARLHLTRQEISEEREQIQSYSDDLVKAKEEFKTASESRNTTIKALTTKFDEINGVQNGKSDTYREAIGNLQNSKEVLEYNLRSLQQQLQSEIEVNKRDMTAMGQLENKLFETQKTNEMEISDVIKKLLEAKQKYLDAKEILLEAWNTSHVFVTSGHDTATPKKTNRETTRNTKRSSRKKISGSDSKGKVNDKFPSSRPVD</sequence>
<dbReference type="SMR" id="A2ECK1"/>
<dbReference type="Pfam" id="PF13516">
    <property type="entry name" value="LRR_6"/>
    <property type="match status" value="5"/>
</dbReference>
<dbReference type="InterPro" id="IPR032675">
    <property type="entry name" value="LRR_dom_sf"/>
</dbReference>
<feature type="region of interest" description="Disordered" evidence="3">
    <location>
        <begin position="640"/>
        <end position="686"/>
    </location>
</feature>
<reference evidence="4" key="2">
    <citation type="journal article" date="2007" name="Science">
        <title>Draft genome sequence of the sexually transmitted pathogen Trichomonas vaginalis.</title>
        <authorList>
            <person name="Carlton J.M."/>
            <person name="Hirt R.P."/>
            <person name="Silva J.C."/>
            <person name="Delcher A.L."/>
            <person name="Schatz M."/>
            <person name="Zhao Q."/>
            <person name="Wortman J.R."/>
            <person name="Bidwell S.L."/>
            <person name="Alsmark U.C.M."/>
            <person name="Besteiro S."/>
            <person name="Sicheritz-Ponten T."/>
            <person name="Noel C.J."/>
            <person name="Dacks J.B."/>
            <person name="Foster P.G."/>
            <person name="Simillion C."/>
            <person name="Van de Peer Y."/>
            <person name="Miranda-Saavedra D."/>
            <person name="Barton G.J."/>
            <person name="Westrop G.D."/>
            <person name="Mueller S."/>
            <person name="Dessi D."/>
            <person name="Fiori P.L."/>
            <person name="Ren Q."/>
            <person name="Paulsen I."/>
            <person name="Zhang H."/>
            <person name="Bastida-Corcuera F.D."/>
            <person name="Simoes-Barbosa A."/>
            <person name="Brown M.T."/>
            <person name="Hayes R.D."/>
            <person name="Mukherjee M."/>
            <person name="Okumura C.Y."/>
            <person name="Schneider R."/>
            <person name="Smith A.J."/>
            <person name="Vanacova S."/>
            <person name="Villalvazo M."/>
            <person name="Haas B.J."/>
            <person name="Pertea M."/>
            <person name="Feldblyum T.V."/>
            <person name="Utterback T.R."/>
            <person name="Shu C.L."/>
            <person name="Osoegawa K."/>
            <person name="de Jong P.J."/>
            <person name="Hrdy I."/>
            <person name="Horvathova L."/>
            <person name="Zubacova Z."/>
            <person name="Dolezal P."/>
            <person name="Malik S.B."/>
            <person name="Logsdon J.M. Jr."/>
            <person name="Henze K."/>
            <person name="Gupta A."/>
            <person name="Wang C.C."/>
            <person name="Dunne R.L."/>
            <person name="Upcroft J.A."/>
            <person name="Upcroft P."/>
            <person name="White O."/>
            <person name="Salzberg S.L."/>
            <person name="Tang P."/>
            <person name="Chiu C.-H."/>
            <person name="Lee Y.-S."/>
            <person name="Embley T.M."/>
            <person name="Coombs G.H."/>
            <person name="Mottram J.C."/>
            <person name="Tachezy J."/>
            <person name="Fraser-Liggett C.M."/>
            <person name="Johnson P.J."/>
        </authorList>
    </citation>
    <scope>NUCLEOTIDE SEQUENCE [LARGE SCALE GENOMIC DNA]</scope>
    <source>
        <strain evidence="4">G3</strain>
    </source>
</reference>
<evidence type="ECO:0000313" key="5">
    <source>
        <dbReference type="Proteomes" id="UP000001542"/>
    </source>
</evidence>
<dbReference type="EMBL" id="DS113354">
    <property type="protein sequence ID" value="EAY09598.1"/>
    <property type="molecule type" value="Genomic_DNA"/>
</dbReference>
<dbReference type="SMART" id="SM00368">
    <property type="entry name" value="LRR_RI"/>
    <property type="match status" value="10"/>
</dbReference>
<dbReference type="KEGG" id="tva:4767521"/>
<dbReference type="SUPFAM" id="SSF52047">
    <property type="entry name" value="RNI-like"/>
    <property type="match status" value="1"/>
</dbReference>
<evidence type="ECO:0000256" key="3">
    <source>
        <dbReference type="SAM" id="MobiDB-lite"/>
    </source>
</evidence>
<dbReference type="InterPro" id="IPR001611">
    <property type="entry name" value="Leu-rich_rpt"/>
</dbReference>
<dbReference type="PANTHER" id="PTHR24111:SF0">
    <property type="entry name" value="LEUCINE-RICH REPEAT-CONTAINING PROTEIN"/>
    <property type="match status" value="1"/>
</dbReference>
<keyword evidence="2" id="KW-0175">Coiled coil</keyword>
<evidence type="ECO:0000256" key="2">
    <source>
        <dbReference type="SAM" id="Coils"/>
    </source>
</evidence>
<dbReference type="InterPro" id="IPR052201">
    <property type="entry name" value="LRR-containing_regulator"/>
</dbReference>
<dbReference type="OrthoDB" id="120976at2759"/>
<dbReference type="eggNOG" id="KOG4308">
    <property type="taxonomic scope" value="Eukaryota"/>
</dbReference>
<keyword evidence="1" id="KW-0677">Repeat</keyword>
<feature type="coiled-coil region" evidence="2">
    <location>
        <begin position="553"/>
        <end position="580"/>
    </location>
</feature>